<organism evidence="2 3">
    <name type="scientific">Ornithinimicrobium cryptoxanthini</name>
    <dbReference type="NCBI Taxonomy" id="2934161"/>
    <lineage>
        <taxon>Bacteria</taxon>
        <taxon>Bacillati</taxon>
        <taxon>Actinomycetota</taxon>
        <taxon>Actinomycetes</taxon>
        <taxon>Micrococcales</taxon>
        <taxon>Ornithinimicrobiaceae</taxon>
        <taxon>Ornithinimicrobium</taxon>
    </lineage>
</organism>
<dbReference type="InterPro" id="IPR011991">
    <property type="entry name" value="ArsR-like_HTH"/>
</dbReference>
<evidence type="ECO:0000256" key="1">
    <source>
        <dbReference type="SAM" id="MobiDB-lite"/>
    </source>
</evidence>
<proteinExistence type="predicted"/>
<protein>
    <submittedName>
        <fullName evidence="2">Helix-turn-helix domain-containing protein</fullName>
    </submittedName>
</protein>
<keyword evidence="3" id="KW-1185">Reference proteome</keyword>
<evidence type="ECO:0000313" key="3">
    <source>
        <dbReference type="Proteomes" id="UP001056535"/>
    </source>
</evidence>
<dbReference type="Pfam" id="PF12840">
    <property type="entry name" value="HTH_20"/>
    <property type="match status" value="1"/>
</dbReference>
<evidence type="ECO:0000313" key="2">
    <source>
        <dbReference type="EMBL" id="USQ77920.1"/>
    </source>
</evidence>
<dbReference type="CDD" id="cd00090">
    <property type="entry name" value="HTH_ARSR"/>
    <property type="match status" value="1"/>
</dbReference>
<dbReference type="SUPFAM" id="SSF46785">
    <property type="entry name" value="Winged helix' DNA-binding domain"/>
    <property type="match status" value="1"/>
</dbReference>
<dbReference type="InterPro" id="IPR036390">
    <property type="entry name" value="WH_DNA-bd_sf"/>
</dbReference>
<dbReference type="RefSeq" id="WP_252623797.1">
    <property type="nucleotide sequence ID" value="NZ_CP099490.1"/>
</dbReference>
<accession>A0ABY4YMA3</accession>
<dbReference type="Proteomes" id="UP001056535">
    <property type="component" value="Chromosome"/>
</dbReference>
<gene>
    <name evidence="2" type="ORF">NF557_08550</name>
</gene>
<dbReference type="InterPro" id="IPR036388">
    <property type="entry name" value="WH-like_DNA-bd_sf"/>
</dbReference>
<dbReference type="EMBL" id="CP099490">
    <property type="protein sequence ID" value="USQ77920.1"/>
    <property type="molecule type" value="Genomic_DNA"/>
</dbReference>
<name>A0ABY4YMA3_9MICO</name>
<dbReference type="Gene3D" id="1.10.10.10">
    <property type="entry name" value="Winged helix-like DNA-binding domain superfamily/Winged helix DNA-binding domain"/>
    <property type="match status" value="1"/>
</dbReference>
<feature type="region of interest" description="Disordered" evidence="1">
    <location>
        <begin position="1"/>
        <end position="22"/>
    </location>
</feature>
<sequence length="231" mass="24506">MKKSNRLGPEPWRPSGATDQSPAERVLAALTEQVGPVTTAELVAVIGLHANTVRAHLQELTEAGLVRMETVASVGRGRPAHRYSITDEGRAVPRVNDPAFAEYRGLTTAFATYLASRSDNPSDEAREIGRAWGRQLGDDAGPGRADPAGMIMQLLARLGFTPVPPPATNPGEGIALRTCPLLELAEEMPEVICQVHQGLVEGALDQAGASSVGVELLPFAEPGACRLHLRP</sequence>
<reference evidence="2" key="1">
    <citation type="submission" date="2022-06" db="EMBL/GenBank/DDBJ databases">
        <title>Ornithinimicrobium JY.X270.</title>
        <authorList>
            <person name="Huang Y."/>
        </authorList>
    </citation>
    <scope>NUCLEOTIDE SEQUENCE</scope>
    <source>
        <strain evidence="2">JY.X270</strain>
    </source>
</reference>